<evidence type="ECO:0000256" key="8">
    <source>
        <dbReference type="ARBA" id="ARBA00022967"/>
    </source>
</evidence>
<dbReference type="InterPro" id="IPR020937">
    <property type="entry name" value="SecA_CS"/>
</dbReference>
<dbReference type="Gene3D" id="1.10.3060.10">
    <property type="entry name" value="Helical scaffold and wing domains of SecA"/>
    <property type="match status" value="1"/>
</dbReference>
<dbReference type="InterPro" id="IPR014001">
    <property type="entry name" value="Helicase_ATP-bd"/>
</dbReference>
<dbReference type="CDD" id="cd17928">
    <property type="entry name" value="DEXDc_SecA"/>
    <property type="match status" value="1"/>
</dbReference>
<comment type="function">
    <text evidence="11">Part of the Sec protein translocase complex. Interacts with the SecYEG preprotein conducting channel. Has a central role in coupling the hydrolysis of ATP to the transfer of proteins into and across the cell membrane, serving as an ATP-driven molecular motor driving the stepwise translocation of polypeptide chains across the membrane.</text>
</comment>
<keyword evidence="11" id="KW-0963">Cytoplasm</keyword>
<name>A0ABT1ILE9_9PSEU</name>
<keyword evidence="15" id="KW-1185">Reference proteome</keyword>
<comment type="catalytic activity">
    <reaction evidence="11">
        <text>ATP + H2O + cellular proteinSide 1 = ADP + phosphate + cellular proteinSide 2.</text>
        <dbReference type="EC" id="7.4.2.8"/>
    </reaction>
</comment>
<comment type="caution">
    <text evidence="14">The sequence shown here is derived from an EMBL/GenBank/DDBJ whole genome shotgun (WGS) entry which is preliminary data.</text>
</comment>
<dbReference type="InterPro" id="IPR044722">
    <property type="entry name" value="SecA_SF2_C"/>
</dbReference>
<dbReference type="SUPFAM" id="SSF81767">
    <property type="entry name" value="Pre-protein crosslinking domain of SecA"/>
    <property type="match status" value="1"/>
</dbReference>
<dbReference type="InterPro" id="IPR011116">
    <property type="entry name" value="SecA_Wing/Scaffold"/>
</dbReference>
<evidence type="ECO:0000256" key="10">
    <source>
        <dbReference type="ARBA" id="ARBA00023136"/>
    </source>
</evidence>
<dbReference type="PROSITE" id="PS51196">
    <property type="entry name" value="SECA_MOTOR_DEAD"/>
    <property type="match status" value="1"/>
</dbReference>
<dbReference type="SMART" id="SM00957">
    <property type="entry name" value="SecA_DEAD"/>
    <property type="match status" value="1"/>
</dbReference>
<keyword evidence="10 11" id="KW-0472">Membrane</keyword>
<protein>
    <recommendedName>
        <fullName evidence="11">Protein translocase subunit SecA</fullName>
        <ecNumber evidence="11">7.4.2.8</ecNumber>
    </recommendedName>
</protein>
<keyword evidence="9 11" id="KW-0811">Translocation</keyword>
<keyword evidence="3 11" id="KW-0813">Transport</keyword>
<feature type="domain" description="Helicase ATP-binding" evidence="12">
    <location>
        <begin position="99"/>
        <end position="258"/>
    </location>
</feature>
<sequence length="788" mass="86602">MAGTVAAFLTRVKSGFQRLLERPSTVDLKRYTEVLTSIKWREERVAKLDDAELTAAAVALRDKVGGKSMDSQAMVELCALGREAARRALDQRPYDMQLVGAMELLHGRVVEMGTGEGKTLAGALAAAGYALQGRAVHVMSVNDYLARRDAEWMRPVYELLGVSVGWVDQESSSEQRRAAYRSDVTYGAVSEIGFDVLRDRLCVDPDELVQRTPDVALIDEADSVLVDEARVPLVMAGSTDDSQGDPEVAQIVRTLRAGQHYERDEDNRNAWLTSRGAKVVEKALGDIDLYSGDHSDRLAAVNAALHAHALLQRDVDYIVRDGKVHLINTSRGRIALLQRWPDGLQAAVEAKERLKPTESGEVLDSISVQGLVGRYQRVCGMTGTAQAVAEQLREFYELKVSVIPPNKPCVREDEPDRVYDTVEAKESALVKEIVAQHETGRPILVGTMDVAESERIAEKLTEAGVSSVVLNAKNDAEEAAIVAEAGALNAVTVSTQMAGRGTDIRLGGAEGDDTDHDKVADLGGLYVMGCGHYPSSRLDNQLRGRSGRQGDPGGSVVFASLTDDLVTQYAPDATAGTDAEDDGRHDDPTSRRFIEHAQRVAEGVNLDVHRNTWRYTRLIEHQRGIVLAYRDDVLNTPLAATQLKERLPERWEELAADLDEDVLEVAARHVLLFHLDSRWSQHLAYLSDVRETIHLRALARETPIDEFHRAAISEFRGLLKDIGDLAEETFSTASVTADGVDLEQAGLRRPTSTWTYMVHDNPFDSDAEQALQRVRASLKRVKAAKAKA</sequence>
<dbReference type="Pfam" id="PF01043">
    <property type="entry name" value="SecA_PP_bind"/>
    <property type="match status" value="1"/>
</dbReference>
<reference evidence="14 15" key="1">
    <citation type="submission" date="2022-06" db="EMBL/GenBank/DDBJ databases">
        <title>Genomic Encyclopedia of Archaeal and Bacterial Type Strains, Phase II (KMG-II): from individual species to whole genera.</title>
        <authorList>
            <person name="Goeker M."/>
        </authorList>
    </citation>
    <scope>NUCLEOTIDE SEQUENCE [LARGE SCALE GENOMIC DNA]</scope>
    <source>
        <strain evidence="14 15">DSM 44255</strain>
    </source>
</reference>
<dbReference type="Pfam" id="PF07516">
    <property type="entry name" value="SecA_SW"/>
    <property type="match status" value="1"/>
</dbReference>
<evidence type="ECO:0000256" key="9">
    <source>
        <dbReference type="ARBA" id="ARBA00023010"/>
    </source>
</evidence>
<dbReference type="PANTHER" id="PTHR30612:SF0">
    <property type="entry name" value="CHLOROPLAST PROTEIN-TRANSPORTING ATPASE"/>
    <property type="match status" value="1"/>
</dbReference>
<comment type="subcellular location">
    <subcellularLocation>
        <location evidence="11">Cell membrane</location>
        <topology evidence="11">Peripheral membrane protein</topology>
        <orientation evidence="11">Cytoplasmic side</orientation>
    </subcellularLocation>
    <subcellularLocation>
        <location evidence="11">Cytoplasm</location>
    </subcellularLocation>
    <subcellularLocation>
        <location evidence="1">Membrane</location>
        <topology evidence="1">Peripheral membrane protein</topology>
    </subcellularLocation>
    <text evidence="11">Distribution is 50-50.</text>
</comment>
<dbReference type="PANTHER" id="PTHR30612">
    <property type="entry name" value="SECA INNER MEMBRANE COMPONENT OF SEC PROTEIN SECRETION SYSTEM"/>
    <property type="match status" value="1"/>
</dbReference>
<evidence type="ECO:0000259" key="12">
    <source>
        <dbReference type="PROSITE" id="PS51192"/>
    </source>
</evidence>
<comment type="subunit">
    <text evidence="11">Monomer and homodimer. Part of the essential Sec protein translocation apparatus which comprises SecA, SecYEG and auxiliary proteins SecDF. Other proteins may also be involved.</text>
</comment>
<feature type="binding site" evidence="11">
    <location>
        <begin position="115"/>
        <end position="119"/>
    </location>
    <ligand>
        <name>ATP</name>
        <dbReference type="ChEBI" id="CHEBI:30616"/>
    </ligand>
</feature>
<dbReference type="SUPFAM" id="SSF81886">
    <property type="entry name" value="Helical scaffold and wing domains of SecA"/>
    <property type="match status" value="1"/>
</dbReference>
<evidence type="ECO:0000313" key="14">
    <source>
        <dbReference type="EMBL" id="MCP2273470.1"/>
    </source>
</evidence>
<dbReference type="CDD" id="cd18803">
    <property type="entry name" value="SF2_C_secA"/>
    <property type="match status" value="1"/>
</dbReference>
<dbReference type="PRINTS" id="PR00906">
    <property type="entry name" value="SECA"/>
</dbReference>
<evidence type="ECO:0000256" key="5">
    <source>
        <dbReference type="ARBA" id="ARBA00022741"/>
    </source>
</evidence>
<evidence type="ECO:0000256" key="1">
    <source>
        <dbReference type="ARBA" id="ARBA00004170"/>
    </source>
</evidence>
<dbReference type="InterPro" id="IPR026389">
    <property type="entry name" value="SecA_Actinobact-type"/>
</dbReference>
<dbReference type="PROSITE" id="PS51192">
    <property type="entry name" value="HELICASE_ATP_BIND_1"/>
    <property type="match status" value="1"/>
</dbReference>
<keyword evidence="7 11" id="KW-0653">Protein transport</keyword>
<dbReference type="SMART" id="SM00958">
    <property type="entry name" value="SecA_PP_bind"/>
    <property type="match status" value="1"/>
</dbReference>
<dbReference type="InterPro" id="IPR036670">
    <property type="entry name" value="SecA_X-link_sf"/>
</dbReference>
<evidence type="ECO:0000313" key="15">
    <source>
        <dbReference type="Proteomes" id="UP001205185"/>
    </source>
</evidence>
<dbReference type="Gene3D" id="3.40.50.300">
    <property type="entry name" value="P-loop containing nucleotide triphosphate hydrolases"/>
    <property type="match status" value="3"/>
</dbReference>
<dbReference type="InterPro" id="IPR014018">
    <property type="entry name" value="SecA_motor_DEAD"/>
</dbReference>
<keyword evidence="6 11" id="KW-0067">ATP-binding</keyword>
<gene>
    <name evidence="11" type="primary">secA</name>
    <name evidence="14" type="ORF">LV75_005999</name>
</gene>
<keyword evidence="5 11" id="KW-0547">Nucleotide-binding</keyword>
<dbReference type="Pfam" id="PF21090">
    <property type="entry name" value="P-loop_SecA"/>
    <property type="match status" value="2"/>
</dbReference>
<accession>A0ABT1ILE9</accession>
<evidence type="ECO:0000259" key="13">
    <source>
        <dbReference type="PROSITE" id="PS51196"/>
    </source>
</evidence>
<feature type="binding site" evidence="11">
    <location>
        <position position="97"/>
    </location>
    <ligand>
        <name>ATP</name>
        <dbReference type="ChEBI" id="CHEBI:30616"/>
    </ligand>
</feature>
<evidence type="ECO:0000256" key="7">
    <source>
        <dbReference type="ARBA" id="ARBA00022927"/>
    </source>
</evidence>
<evidence type="ECO:0000256" key="4">
    <source>
        <dbReference type="ARBA" id="ARBA00022475"/>
    </source>
</evidence>
<keyword evidence="4 11" id="KW-1003">Cell membrane</keyword>
<evidence type="ECO:0000256" key="2">
    <source>
        <dbReference type="ARBA" id="ARBA00007650"/>
    </source>
</evidence>
<feature type="binding site" evidence="11">
    <location>
        <position position="503"/>
    </location>
    <ligand>
        <name>ATP</name>
        <dbReference type="ChEBI" id="CHEBI:30616"/>
    </ligand>
</feature>
<dbReference type="SUPFAM" id="SSF52540">
    <property type="entry name" value="P-loop containing nucleoside triphosphate hydrolases"/>
    <property type="match status" value="2"/>
</dbReference>
<dbReference type="InterPro" id="IPR011130">
    <property type="entry name" value="SecA_preprotein_X-link_dom"/>
</dbReference>
<comment type="similarity">
    <text evidence="2 11">Belongs to the SecA family.</text>
</comment>
<dbReference type="Proteomes" id="UP001205185">
    <property type="component" value="Unassembled WGS sequence"/>
</dbReference>
<keyword evidence="8 11" id="KW-1278">Translocase</keyword>
<dbReference type="HAMAP" id="MF_01382">
    <property type="entry name" value="SecA"/>
    <property type="match status" value="1"/>
</dbReference>
<organism evidence="14 15">
    <name type="scientific">Actinokineospora diospyrosa</name>
    <dbReference type="NCBI Taxonomy" id="103728"/>
    <lineage>
        <taxon>Bacteria</taxon>
        <taxon>Bacillati</taxon>
        <taxon>Actinomycetota</taxon>
        <taxon>Actinomycetes</taxon>
        <taxon>Pseudonocardiales</taxon>
        <taxon>Pseudonocardiaceae</taxon>
        <taxon>Actinokineospora</taxon>
    </lineage>
</organism>
<dbReference type="EMBL" id="JAMTCO010000016">
    <property type="protein sequence ID" value="MCP2273470.1"/>
    <property type="molecule type" value="Genomic_DNA"/>
</dbReference>
<dbReference type="EC" id="7.4.2.8" evidence="11"/>
<dbReference type="InterPro" id="IPR011115">
    <property type="entry name" value="SecA_DEAD"/>
</dbReference>
<evidence type="ECO:0000256" key="11">
    <source>
        <dbReference type="HAMAP-Rule" id="MF_01382"/>
    </source>
</evidence>
<feature type="domain" description="SecA family profile" evidence="13">
    <location>
        <begin position="13"/>
        <end position="590"/>
    </location>
</feature>
<proteinExistence type="inferred from homology"/>
<dbReference type="Gene3D" id="3.90.1440.10">
    <property type="entry name" value="SecA, preprotein cross-linking domain"/>
    <property type="match status" value="1"/>
</dbReference>
<dbReference type="Pfam" id="PF07517">
    <property type="entry name" value="SecA_DEAD"/>
    <property type="match status" value="1"/>
</dbReference>
<dbReference type="InterPro" id="IPR000185">
    <property type="entry name" value="SecA"/>
</dbReference>
<dbReference type="InterPro" id="IPR027417">
    <property type="entry name" value="P-loop_NTPase"/>
</dbReference>
<dbReference type="NCBIfam" id="TIGR04221">
    <property type="entry name" value="SecA2_Mycobac"/>
    <property type="match status" value="1"/>
</dbReference>
<evidence type="ECO:0000256" key="6">
    <source>
        <dbReference type="ARBA" id="ARBA00022840"/>
    </source>
</evidence>
<dbReference type="PROSITE" id="PS01312">
    <property type="entry name" value="SECA"/>
    <property type="match status" value="1"/>
</dbReference>
<evidence type="ECO:0000256" key="3">
    <source>
        <dbReference type="ARBA" id="ARBA00022448"/>
    </source>
</evidence>
<dbReference type="InterPro" id="IPR036266">
    <property type="entry name" value="SecA_Wing/Scaffold_sf"/>
</dbReference>